<dbReference type="SUPFAM" id="SSF46894">
    <property type="entry name" value="C-terminal effector domain of the bipartite response regulators"/>
    <property type="match status" value="1"/>
</dbReference>
<keyword evidence="1 3" id="KW-0238">DNA-binding</keyword>
<reference evidence="3 4" key="1">
    <citation type="submission" date="2018-12" db="EMBL/GenBank/DDBJ databases">
        <authorList>
            <consortium name="Pathogen Informatics"/>
        </authorList>
    </citation>
    <scope>NUCLEOTIDE SEQUENCE [LARGE SCALE GENOMIC DNA]</scope>
    <source>
        <strain evidence="3 4">NCTC13193</strain>
    </source>
</reference>
<protein>
    <submittedName>
        <fullName evidence="3">DNA-binding transcriptional activator BglJ</fullName>
    </submittedName>
</protein>
<dbReference type="InterPro" id="IPR016032">
    <property type="entry name" value="Sig_transdc_resp-reg_C-effctor"/>
</dbReference>
<dbReference type="SMART" id="SM00421">
    <property type="entry name" value="HTH_LUXR"/>
    <property type="match status" value="1"/>
</dbReference>
<proteinExistence type="predicted"/>
<dbReference type="InterPro" id="IPR036388">
    <property type="entry name" value="WH-like_DNA-bd_sf"/>
</dbReference>
<dbReference type="GO" id="GO:0006355">
    <property type="term" value="P:regulation of DNA-templated transcription"/>
    <property type="evidence" value="ECO:0007669"/>
    <property type="project" value="InterPro"/>
</dbReference>
<sequence>MKYKPAINIYGVDSFFKYGVESVLADIPLRMPLEPGQAIPQIDIWVISQKCLTDVLPFVNRPTPNTPSIVFCSERCQRLLQGTPTDWSVCLFDLDITITRFKQELQKKLSMLFLMGRFDVNSPPQLNLSEMERETVRHLSMGHSPHRVAQLTHKSVKTISTHKRNSMKRLGVFSNQELMMKVKILGLH</sequence>
<evidence type="ECO:0000313" key="3">
    <source>
        <dbReference type="EMBL" id="VEI73750.1"/>
    </source>
</evidence>
<dbReference type="GO" id="GO:0003677">
    <property type="term" value="F:DNA binding"/>
    <property type="evidence" value="ECO:0007669"/>
    <property type="project" value="UniProtKB-KW"/>
</dbReference>
<dbReference type="AlphaFoldDB" id="A0A3S4XSL2"/>
<feature type="domain" description="HTH luxR-type" evidence="2">
    <location>
        <begin position="125"/>
        <end position="182"/>
    </location>
</feature>
<name>A0A3S4XSL2_SERFO</name>
<dbReference type="EMBL" id="LR134492">
    <property type="protein sequence ID" value="VEI73750.1"/>
    <property type="molecule type" value="Genomic_DNA"/>
</dbReference>
<evidence type="ECO:0000259" key="2">
    <source>
        <dbReference type="SMART" id="SM00421"/>
    </source>
</evidence>
<dbReference type="Gene3D" id="1.10.10.10">
    <property type="entry name" value="Winged helix-like DNA-binding domain superfamily/Winged helix DNA-binding domain"/>
    <property type="match status" value="1"/>
</dbReference>
<dbReference type="RefSeq" id="WP_141132728.1">
    <property type="nucleotide sequence ID" value="NZ_CAMISI010000015.1"/>
</dbReference>
<gene>
    <name evidence="3" type="ORF">NCTC13193_04321</name>
</gene>
<organism evidence="3 4">
    <name type="scientific">Serratia fonticola</name>
    <dbReference type="NCBI Taxonomy" id="47917"/>
    <lineage>
        <taxon>Bacteria</taxon>
        <taxon>Pseudomonadati</taxon>
        <taxon>Pseudomonadota</taxon>
        <taxon>Gammaproteobacteria</taxon>
        <taxon>Enterobacterales</taxon>
        <taxon>Yersiniaceae</taxon>
        <taxon>Serratia</taxon>
    </lineage>
</organism>
<dbReference type="Pfam" id="PF00196">
    <property type="entry name" value="GerE"/>
    <property type="match status" value="1"/>
</dbReference>
<accession>A0A3S4XSL2</accession>
<dbReference type="InterPro" id="IPR000792">
    <property type="entry name" value="Tscrpt_reg_LuxR_C"/>
</dbReference>
<evidence type="ECO:0000313" key="4">
    <source>
        <dbReference type="Proteomes" id="UP000270487"/>
    </source>
</evidence>
<evidence type="ECO:0000256" key="1">
    <source>
        <dbReference type="ARBA" id="ARBA00023125"/>
    </source>
</evidence>
<dbReference type="Proteomes" id="UP000270487">
    <property type="component" value="Chromosome"/>
</dbReference>